<evidence type="ECO:0000256" key="3">
    <source>
        <dbReference type="ARBA" id="ARBA00023027"/>
    </source>
</evidence>
<proteinExistence type="inferred from homology"/>
<dbReference type="Proteomes" id="UP000783686">
    <property type="component" value="Unassembled WGS sequence"/>
</dbReference>
<dbReference type="CDD" id="cd07087">
    <property type="entry name" value="ALDH_F3-13-14_CALDH-like"/>
    <property type="match status" value="1"/>
</dbReference>
<dbReference type="PROSITE" id="PS00070">
    <property type="entry name" value="ALDEHYDE_DEHYDR_CYS"/>
    <property type="match status" value="1"/>
</dbReference>
<dbReference type="InterPro" id="IPR016161">
    <property type="entry name" value="Ald_DH/histidinol_DH"/>
</dbReference>
<dbReference type="AlphaFoldDB" id="A0A811LDW0"/>
<evidence type="ECO:0000313" key="9">
    <source>
        <dbReference type="Proteomes" id="UP000614601"/>
    </source>
</evidence>
<dbReference type="EMBL" id="CAJFCW020000005">
    <property type="protein sequence ID" value="CAG9122059.1"/>
    <property type="molecule type" value="Genomic_DNA"/>
</dbReference>
<dbReference type="GO" id="GO:0006081">
    <property type="term" value="P:aldehyde metabolic process"/>
    <property type="evidence" value="ECO:0007669"/>
    <property type="project" value="InterPro"/>
</dbReference>
<dbReference type="Proteomes" id="UP000614601">
    <property type="component" value="Unassembled WGS sequence"/>
</dbReference>
<accession>A0A811LDW0</accession>
<feature type="domain" description="Aldehyde dehydrogenase" evidence="7">
    <location>
        <begin position="22"/>
        <end position="428"/>
    </location>
</feature>
<sequence>MNHKQILTLQRHHVLTGIPAQLSTRRDQLHRLQRLINEEQDLLCDAVYKDLRRTQPHTKFLEINMALNEISVCLQHLNEWAKPEYVEKGPAQILDSAMVIKDPYGCCLLIAPWNYPLLMVFLPLATMLAAGNTVVIKPSEVSPNVAEALQAAFTKHFDPKQVAVVLADVKGTQELLKERFDLILYTGSTAVGRVIMKAAAEHLTPVVLELGGKCPVIIDNTADLAVTAKRIAWGKFMNNGQTCVAPDYAIISKAQKPQFINELKKALTEFYPDITASKDYCRIISPRHFDRLINLLDKSQGNVGIQMAQPNKEDLFIPPTVVEVNPEDSLMEEEIFGPILPILTVNSTEEALEYLAEGEKPLALYLFSRDEKLVDKVVNDTRSGAVTVNDVVLHMCVDTLPFGGVGQSGIGRYRHRYGFDQFSHHKAVLKRGFFGEQLGAARYPPLTKQKLKAVELVGTRIILPRIIRRLFANADVFFLGIGIAIVLGLFGQFMFGRA</sequence>
<evidence type="ECO:0000256" key="2">
    <source>
        <dbReference type="ARBA" id="ARBA00023002"/>
    </source>
</evidence>
<evidence type="ECO:0000256" key="5">
    <source>
        <dbReference type="PIRSR" id="PIRSR036492-1"/>
    </source>
</evidence>
<keyword evidence="6" id="KW-1133">Transmembrane helix</keyword>
<evidence type="ECO:0000313" key="8">
    <source>
        <dbReference type="EMBL" id="CAD5226359.1"/>
    </source>
</evidence>
<dbReference type="InterPro" id="IPR016160">
    <property type="entry name" value="Ald_DH_CS_CYS"/>
</dbReference>
<evidence type="ECO:0000259" key="7">
    <source>
        <dbReference type="Pfam" id="PF00171"/>
    </source>
</evidence>
<gene>
    <name evidence="8" type="ORF">BOKJ2_LOCUS12038</name>
</gene>
<keyword evidence="6" id="KW-0472">Membrane</keyword>
<dbReference type="GO" id="GO:0005737">
    <property type="term" value="C:cytoplasm"/>
    <property type="evidence" value="ECO:0007669"/>
    <property type="project" value="TreeGrafter"/>
</dbReference>
<dbReference type="InterPro" id="IPR012394">
    <property type="entry name" value="Aldehyde_DH_NAD(P)"/>
</dbReference>
<organism evidence="8 9">
    <name type="scientific">Bursaphelenchus okinawaensis</name>
    <dbReference type="NCBI Taxonomy" id="465554"/>
    <lineage>
        <taxon>Eukaryota</taxon>
        <taxon>Metazoa</taxon>
        <taxon>Ecdysozoa</taxon>
        <taxon>Nematoda</taxon>
        <taxon>Chromadorea</taxon>
        <taxon>Rhabditida</taxon>
        <taxon>Tylenchina</taxon>
        <taxon>Tylenchomorpha</taxon>
        <taxon>Aphelenchoidea</taxon>
        <taxon>Aphelenchoididae</taxon>
        <taxon>Bursaphelenchus</taxon>
    </lineage>
</organism>
<dbReference type="PANTHER" id="PTHR43570">
    <property type="entry name" value="ALDEHYDE DEHYDROGENASE"/>
    <property type="match status" value="1"/>
</dbReference>
<dbReference type="GO" id="GO:0004029">
    <property type="term" value="F:aldehyde dehydrogenase (NAD+) activity"/>
    <property type="evidence" value="ECO:0007669"/>
    <property type="project" value="TreeGrafter"/>
</dbReference>
<dbReference type="Pfam" id="PF00171">
    <property type="entry name" value="Aldedh"/>
    <property type="match status" value="1"/>
</dbReference>
<dbReference type="PANTHER" id="PTHR43570:SF16">
    <property type="entry name" value="ALDEHYDE DEHYDROGENASE TYPE III, ISOFORM Q"/>
    <property type="match status" value="1"/>
</dbReference>
<dbReference type="PIRSF" id="PIRSF036492">
    <property type="entry name" value="ALDH"/>
    <property type="match status" value="1"/>
</dbReference>
<dbReference type="FunFam" id="3.40.309.10:FF:000003">
    <property type="entry name" value="Aldehyde dehydrogenase"/>
    <property type="match status" value="1"/>
</dbReference>
<dbReference type="OrthoDB" id="440325at2759"/>
<dbReference type="EMBL" id="CAJFDH010000005">
    <property type="protein sequence ID" value="CAD5226359.1"/>
    <property type="molecule type" value="Genomic_DNA"/>
</dbReference>
<protein>
    <recommendedName>
        <fullName evidence="4">Aldehyde dehydrogenase</fullName>
    </recommendedName>
</protein>
<dbReference type="SUPFAM" id="SSF53720">
    <property type="entry name" value="ALDH-like"/>
    <property type="match status" value="1"/>
</dbReference>
<comment type="caution">
    <text evidence="8">The sequence shown here is derived from an EMBL/GenBank/DDBJ whole genome shotgun (WGS) entry which is preliminary data.</text>
</comment>
<dbReference type="InterPro" id="IPR015590">
    <property type="entry name" value="Aldehyde_DH_dom"/>
</dbReference>
<feature type="active site" evidence="5">
    <location>
        <position position="209"/>
    </location>
</feature>
<keyword evidence="9" id="KW-1185">Reference proteome</keyword>
<feature type="transmembrane region" description="Helical" evidence="6">
    <location>
        <begin position="470"/>
        <end position="495"/>
    </location>
</feature>
<evidence type="ECO:0000256" key="6">
    <source>
        <dbReference type="SAM" id="Phobius"/>
    </source>
</evidence>
<dbReference type="Gene3D" id="3.40.309.10">
    <property type="entry name" value="Aldehyde Dehydrogenase, Chain A, domain 2"/>
    <property type="match status" value="1"/>
</dbReference>
<evidence type="ECO:0000256" key="4">
    <source>
        <dbReference type="PIRNR" id="PIRNR036492"/>
    </source>
</evidence>
<comment type="similarity">
    <text evidence="1 4">Belongs to the aldehyde dehydrogenase family.</text>
</comment>
<dbReference type="FunFam" id="3.40.605.10:FF:000004">
    <property type="entry name" value="Aldehyde dehydrogenase"/>
    <property type="match status" value="1"/>
</dbReference>
<feature type="active site" evidence="5">
    <location>
        <position position="243"/>
    </location>
</feature>
<name>A0A811LDW0_9BILA</name>
<keyword evidence="6" id="KW-0812">Transmembrane</keyword>
<keyword evidence="2 4" id="KW-0560">Oxidoreductase</keyword>
<dbReference type="Gene3D" id="3.40.605.10">
    <property type="entry name" value="Aldehyde Dehydrogenase, Chain A, domain 1"/>
    <property type="match status" value="1"/>
</dbReference>
<reference evidence="8" key="1">
    <citation type="submission" date="2020-09" db="EMBL/GenBank/DDBJ databases">
        <authorList>
            <person name="Kikuchi T."/>
        </authorList>
    </citation>
    <scope>NUCLEOTIDE SEQUENCE</scope>
    <source>
        <strain evidence="8">SH1</strain>
    </source>
</reference>
<keyword evidence="3" id="KW-0520">NAD</keyword>
<evidence type="ECO:0000256" key="1">
    <source>
        <dbReference type="ARBA" id="ARBA00009986"/>
    </source>
</evidence>
<dbReference type="InterPro" id="IPR016163">
    <property type="entry name" value="Ald_DH_C"/>
</dbReference>
<dbReference type="InterPro" id="IPR016162">
    <property type="entry name" value="Ald_DH_N"/>
</dbReference>